<reference evidence="2" key="2">
    <citation type="submission" date="2013-12" db="EMBL/GenBank/DDBJ databases">
        <authorList>
            <person name="Yu Y."/>
            <person name="Lee S."/>
            <person name="de Baynast K."/>
            <person name="Wissotski M."/>
            <person name="Liu L."/>
            <person name="Talag J."/>
            <person name="Goicoechea J."/>
            <person name="Angelova A."/>
            <person name="Jetty R."/>
            <person name="Kudrna D."/>
            <person name="Golser W."/>
            <person name="Rivera L."/>
            <person name="Zhang J."/>
            <person name="Wing R."/>
        </authorList>
    </citation>
    <scope>NUCLEOTIDE SEQUENCE</scope>
</reference>
<reference evidence="1 2" key="1">
    <citation type="submission" date="2012-08" db="EMBL/GenBank/DDBJ databases">
        <title>Oryza genome evolution.</title>
        <authorList>
            <person name="Wing R.A."/>
        </authorList>
    </citation>
    <scope>NUCLEOTIDE SEQUENCE</scope>
</reference>
<dbReference type="AlphaFoldDB" id="A0A0D9W9P8"/>
<name>A0A0D9W9P8_9ORYZ</name>
<dbReference type="Proteomes" id="UP000032180">
    <property type="component" value="Chromosome 4"/>
</dbReference>
<organism evidence="1 2">
    <name type="scientific">Leersia perrieri</name>
    <dbReference type="NCBI Taxonomy" id="77586"/>
    <lineage>
        <taxon>Eukaryota</taxon>
        <taxon>Viridiplantae</taxon>
        <taxon>Streptophyta</taxon>
        <taxon>Embryophyta</taxon>
        <taxon>Tracheophyta</taxon>
        <taxon>Spermatophyta</taxon>
        <taxon>Magnoliopsida</taxon>
        <taxon>Liliopsida</taxon>
        <taxon>Poales</taxon>
        <taxon>Poaceae</taxon>
        <taxon>BOP clade</taxon>
        <taxon>Oryzoideae</taxon>
        <taxon>Oryzeae</taxon>
        <taxon>Oryzinae</taxon>
        <taxon>Leersia</taxon>
    </lineage>
</organism>
<dbReference type="HOGENOM" id="CLU_2925935_0_0_1"/>
<evidence type="ECO:0000313" key="1">
    <source>
        <dbReference type="EnsemblPlants" id="LPERR04G21370.1"/>
    </source>
</evidence>
<reference evidence="1" key="3">
    <citation type="submission" date="2015-04" db="UniProtKB">
        <authorList>
            <consortium name="EnsemblPlants"/>
        </authorList>
    </citation>
    <scope>IDENTIFICATION</scope>
</reference>
<sequence length="61" mass="7040">MDLHRLTTQIPVATKACELDVKRVLTNQDQRSIMPMGRQSTNLTSHGQLDKFLKRFTKEIV</sequence>
<accession>A0A0D9W9P8</accession>
<protein>
    <submittedName>
        <fullName evidence="1">Uncharacterized protein</fullName>
    </submittedName>
</protein>
<evidence type="ECO:0000313" key="2">
    <source>
        <dbReference type="Proteomes" id="UP000032180"/>
    </source>
</evidence>
<dbReference type="EnsemblPlants" id="LPERR04G21370.1">
    <property type="protein sequence ID" value="LPERR04G21370.1"/>
    <property type="gene ID" value="LPERR04G21370"/>
</dbReference>
<keyword evidence="2" id="KW-1185">Reference proteome</keyword>
<dbReference type="Gramene" id="LPERR04G21370.1">
    <property type="protein sequence ID" value="LPERR04G21370.1"/>
    <property type="gene ID" value="LPERR04G21370"/>
</dbReference>
<proteinExistence type="predicted"/>